<evidence type="ECO:0000313" key="3">
    <source>
        <dbReference type="EMBL" id="MFK2854378.1"/>
    </source>
</evidence>
<proteinExistence type="predicted"/>
<sequence>MGKRFTASGAIWTRFACILATWLVGMCGPSLAATSLPQVSADTPIRANALSKAEFDAIVAEANVVVSAPRTGADIPLPAAWKTLNREKMFAMLTMPGFGSIPEEARGVLIDQAATWDLLTFTRPSDAVELWRRLLPFANLPPKYLSGTRIDLDATWSPNSVAMAEVIDCFPSIVWNVQGDPLVVVSVKNAAWQWSNSIGWDGMRRCLPEAGMFSSDLPPNSVIAQAGKILVQKFSNELLQDGCTRSGADSCVVLLQALYGLDPNNPELPDVIKHMEPSYALDRPIPMPSPPPPSTGKLTREGALPAREEILHRTFFLTMKLPALLQHPEAWPAGELDKTVVQAMALALDLHRLEYMSATHLTESRYFADPWQWITPVQQERVADAMAKAGVAYAMQHGCEIGSDGFSEGTPDFWKAFVVENIALNHGDCGRPASLYLAQLVQAPEAERARLMQPLRPAAAALMTQGEVRDHALYQVADACHAKKNTTTDPFDLCAGIASRDAAKLAQIKAQAAEVAAHMPKVDPLACDRSTIVAAAKALHFTTQEDFWAGTNSSCRKDPSNTHQAIVALTYRAGEETTGKAQNDTDGVYDLDVVSIDLATNAVLAHTHQPQAISSDGVVFDSLTIDTARYILAPGQRAFGIRIDHSAQCYQCAYSFTELTLYLADGHQLKEILSINADVTRSTPTDACPNAVSNSKTNVSIGKGTSHGPADIVLSTTTSTDANSEDGQPKECSSTSSNTNTIHFDGVRYPWVKEDM</sequence>
<evidence type="ECO:0000313" key="4">
    <source>
        <dbReference type="Proteomes" id="UP001620409"/>
    </source>
</evidence>
<keyword evidence="4" id="KW-1185">Reference proteome</keyword>
<accession>A0ABW8IGQ3</accession>
<feature type="compositionally biased region" description="Polar residues" evidence="1">
    <location>
        <begin position="714"/>
        <end position="739"/>
    </location>
</feature>
<name>A0ABW8IGQ3_9GAMM</name>
<dbReference type="EMBL" id="JADIKI010000022">
    <property type="protein sequence ID" value="MFK2854378.1"/>
    <property type="molecule type" value="Genomic_DNA"/>
</dbReference>
<comment type="caution">
    <text evidence="3">The sequence shown here is derived from an EMBL/GenBank/DDBJ whole genome shotgun (WGS) entry which is preliminary data.</text>
</comment>
<keyword evidence="2" id="KW-0732">Signal</keyword>
<gene>
    <name evidence="3" type="ORF">ISP18_07225</name>
</gene>
<evidence type="ECO:0008006" key="5">
    <source>
        <dbReference type="Google" id="ProtNLM"/>
    </source>
</evidence>
<feature type="signal peptide" evidence="2">
    <location>
        <begin position="1"/>
        <end position="32"/>
    </location>
</feature>
<dbReference type="Proteomes" id="UP001620409">
    <property type="component" value="Unassembled WGS sequence"/>
</dbReference>
<organism evidence="3 4">
    <name type="scientific">Dyella humi</name>
    <dbReference type="NCBI Taxonomy" id="1770547"/>
    <lineage>
        <taxon>Bacteria</taxon>
        <taxon>Pseudomonadati</taxon>
        <taxon>Pseudomonadota</taxon>
        <taxon>Gammaproteobacteria</taxon>
        <taxon>Lysobacterales</taxon>
        <taxon>Rhodanobacteraceae</taxon>
        <taxon>Dyella</taxon>
    </lineage>
</organism>
<reference evidence="3 4" key="1">
    <citation type="submission" date="2020-10" db="EMBL/GenBank/DDBJ databases">
        <title>Phylogeny of dyella-like bacteria.</title>
        <authorList>
            <person name="Fu J."/>
        </authorList>
    </citation>
    <scope>NUCLEOTIDE SEQUENCE [LARGE SCALE GENOMIC DNA]</scope>
    <source>
        <strain evidence="3 4">DHG40</strain>
    </source>
</reference>
<dbReference type="RefSeq" id="WP_380008757.1">
    <property type="nucleotide sequence ID" value="NZ_JADIKI010000022.1"/>
</dbReference>
<evidence type="ECO:0000256" key="2">
    <source>
        <dbReference type="SAM" id="SignalP"/>
    </source>
</evidence>
<protein>
    <recommendedName>
        <fullName evidence="5">Secreted protein</fullName>
    </recommendedName>
</protein>
<feature type="region of interest" description="Disordered" evidence="1">
    <location>
        <begin position="694"/>
        <end position="739"/>
    </location>
</feature>
<evidence type="ECO:0000256" key="1">
    <source>
        <dbReference type="SAM" id="MobiDB-lite"/>
    </source>
</evidence>
<feature type="chain" id="PRO_5047503781" description="Secreted protein" evidence="2">
    <location>
        <begin position="33"/>
        <end position="756"/>
    </location>
</feature>